<organism evidence="1 2">
    <name type="scientific">Aspergillus avenaceus</name>
    <dbReference type="NCBI Taxonomy" id="36643"/>
    <lineage>
        <taxon>Eukaryota</taxon>
        <taxon>Fungi</taxon>
        <taxon>Dikarya</taxon>
        <taxon>Ascomycota</taxon>
        <taxon>Pezizomycotina</taxon>
        <taxon>Eurotiomycetes</taxon>
        <taxon>Eurotiomycetidae</taxon>
        <taxon>Eurotiales</taxon>
        <taxon>Aspergillaceae</taxon>
        <taxon>Aspergillus</taxon>
        <taxon>Aspergillus subgen. Circumdati</taxon>
    </lineage>
</organism>
<evidence type="ECO:0000313" key="2">
    <source>
        <dbReference type="Proteomes" id="UP000325780"/>
    </source>
</evidence>
<reference evidence="1 2" key="1">
    <citation type="submission" date="2019-04" db="EMBL/GenBank/DDBJ databases">
        <title>Friends and foes A comparative genomics study of 23 Aspergillus species from section Flavi.</title>
        <authorList>
            <consortium name="DOE Joint Genome Institute"/>
            <person name="Kjaerbolling I."/>
            <person name="Vesth T."/>
            <person name="Frisvad J.C."/>
            <person name="Nybo J.L."/>
            <person name="Theobald S."/>
            <person name="Kildgaard S."/>
            <person name="Isbrandt T."/>
            <person name="Kuo A."/>
            <person name="Sato A."/>
            <person name="Lyhne E.K."/>
            <person name="Kogle M.E."/>
            <person name="Wiebenga A."/>
            <person name="Kun R.S."/>
            <person name="Lubbers R.J."/>
            <person name="Makela M.R."/>
            <person name="Barry K."/>
            <person name="Chovatia M."/>
            <person name="Clum A."/>
            <person name="Daum C."/>
            <person name="Haridas S."/>
            <person name="He G."/>
            <person name="LaButti K."/>
            <person name="Lipzen A."/>
            <person name="Mondo S."/>
            <person name="Riley R."/>
            <person name="Salamov A."/>
            <person name="Simmons B.A."/>
            <person name="Magnuson J.K."/>
            <person name="Henrissat B."/>
            <person name="Mortensen U.H."/>
            <person name="Larsen T.O."/>
            <person name="Devries R.P."/>
            <person name="Grigoriev I.V."/>
            <person name="Machida M."/>
            <person name="Baker S.E."/>
            <person name="Andersen M.R."/>
        </authorList>
    </citation>
    <scope>NUCLEOTIDE SEQUENCE [LARGE SCALE GENOMIC DNA]</scope>
    <source>
        <strain evidence="1 2">IBT 18842</strain>
    </source>
</reference>
<gene>
    <name evidence="1" type="ORF">BDV25DRAFT_138624</name>
</gene>
<accession>A0A5N6U0C1</accession>
<evidence type="ECO:0000313" key="1">
    <source>
        <dbReference type="EMBL" id="KAE8151701.1"/>
    </source>
</evidence>
<name>A0A5N6U0C1_ASPAV</name>
<proteinExistence type="predicted"/>
<dbReference type="AlphaFoldDB" id="A0A5N6U0C1"/>
<dbReference type="EMBL" id="ML742066">
    <property type="protein sequence ID" value="KAE8151701.1"/>
    <property type="molecule type" value="Genomic_DNA"/>
</dbReference>
<sequence length="180" mass="19833">MAEDLLNLDIECHHPPSTTEQTVFNIPIQYLPPDSTTPRQAAQHYTFSSYIKTSEMTCKSEAEADFCASSGVWCSASLINSITEIYRCSLSSDSFKPHANYLKQFSTNKARRELKRLTVAYRVPVAAVFELYASEIYEACRGRTGTRVLLGSFGKGNLRLGILSLGGSLAQSVCGTDWAS</sequence>
<keyword evidence="2" id="KW-1185">Reference proteome</keyword>
<dbReference type="Proteomes" id="UP000325780">
    <property type="component" value="Unassembled WGS sequence"/>
</dbReference>
<protein>
    <submittedName>
        <fullName evidence="1">Uncharacterized protein</fullName>
    </submittedName>
</protein>